<dbReference type="SUPFAM" id="SSF75217">
    <property type="entry name" value="alpha/beta knot"/>
    <property type="match status" value="1"/>
</dbReference>
<dbReference type="Gene3D" id="3.40.1280.10">
    <property type="match status" value="1"/>
</dbReference>
<dbReference type="AlphaFoldDB" id="A0A4V0HCH5"/>
<proteinExistence type="inferred from homology"/>
<dbReference type="GO" id="GO:0005737">
    <property type="term" value="C:cytoplasm"/>
    <property type="evidence" value="ECO:0007669"/>
    <property type="project" value="UniProtKB-SubCell"/>
</dbReference>
<dbReference type="PANTHER" id="PTHR33603:SF1">
    <property type="entry name" value="RIBOSOMAL RNA LARGE SUBUNIT METHYLTRANSFERASE H"/>
    <property type="match status" value="1"/>
</dbReference>
<evidence type="ECO:0000256" key="2">
    <source>
        <dbReference type="ARBA" id="ARBA00022603"/>
    </source>
</evidence>
<evidence type="ECO:0000256" key="6">
    <source>
        <dbReference type="HAMAP-Rule" id="MF_00658"/>
    </source>
</evidence>
<keyword evidence="6" id="KW-0963">Cytoplasm</keyword>
<sequence length="162" mass="18564">MFFMKVKIISVGKLKEKYLKDGITEYQKRLSRFCQFEIIELIDEKTPEKASQAENTKILAKEAERIQKKIGSRDFIIALAIEGKQFPSEVFSQQITNITVQGYSTITFIIGGSLGLDVSLKKRANVLMSFGLLTLPHQLMRLVLIEQIYRAFMIQEGSPYHK</sequence>
<dbReference type="NCBIfam" id="NF000985">
    <property type="entry name" value="PRK00103.1-3"/>
    <property type="match status" value="1"/>
</dbReference>
<evidence type="ECO:0000256" key="3">
    <source>
        <dbReference type="ARBA" id="ARBA00022679"/>
    </source>
</evidence>
<evidence type="ECO:0000256" key="4">
    <source>
        <dbReference type="ARBA" id="ARBA00022691"/>
    </source>
</evidence>
<gene>
    <name evidence="6 7" type="primary">rlmH</name>
    <name evidence="7" type="ORF">NCTC10924_01938</name>
</gene>
<dbReference type="CDD" id="cd18081">
    <property type="entry name" value="RlmH-like"/>
    <property type="match status" value="1"/>
</dbReference>
<dbReference type="Proteomes" id="UP000306241">
    <property type="component" value="Chromosome"/>
</dbReference>
<name>A0A4V0HCH5_STRPO</name>
<comment type="function">
    <text evidence="6">Specifically methylates the pseudouridine at position 1915 (m3Psi1915) in 23S rRNA.</text>
</comment>
<dbReference type="PANTHER" id="PTHR33603">
    <property type="entry name" value="METHYLTRANSFERASE"/>
    <property type="match status" value="1"/>
</dbReference>
<keyword evidence="1 6" id="KW-0698">rRNA processing</keyword>
<evidence type="ECO:0000256" key="1">
    <source>
        <dbReference type="ARBA" id="ARBA00022552"/>
    </source>
</evidence>
<organism evidence="7 8">
    <name type="scientific">Streptococcus porcinus</name>
    <dbReference type="NCBI Taxonomy" id="1340"/>
    <lineage>
        <taxon>Bacteria</taxon>
        <taxon>Bacillati</taxon>
        <taxon>Bacillota</taxon>
        <taxon>Bacilli</taxon>
        <taxon>Lactobacillales</taxon>
        <taxon>Streptococcaceae</taxon>
        <taxon>Streptococcus</taxon>
    </lineage>
</organism>
<comment type="subcellular location">
    <subcellularLocation>
        <location evidence="6">Cytoplasm</location>
    </subcellularLocation>
</comment>
<protein>
    <recommendedName>
        <fullName evidence="6">Ribosomal RNA large subunit methyltransferase H</fullName>
        <ecNumber evidence="6">2.1.1.177</ecNumber>
    </recommendedName>
    <alternativeName>
        <fullName evidence="6">23S rRNA (pseudouridine1915-N3)-methyltransferase</fullName>
    </alternativeName>
    <alternativeName>
        <fullName evidence="6">23S rRNA m3Psi1915 methyltransferase</fullName>
    </alternativeName>
    <alternativeName>
        <fullName evidence="6">rRNA (pseudouridine-N3-)-methyltransferase RlmH</fullName>
    </alternativeName>
</protein>
<dbReference type="EMBL" id="LR594052">
    <property type="protein sequence ID" value="VTT47240.1"/>
    <property type="molecule type" value="Genomic_DNA"/>
</dbReference>
<feature type="binding site" evidence="6">
    <location>
        <position position="111"/>
    </location>
    <ligand>
        <name>S-adenosyl-L-methionine</name>
        <dbReference type="ChEBI" id="CHEBI:59789"/>
    </ligand>
</feature>
<feature type="binding site" evidence="6">
    <location>
        <position position="79"/>
    </location>
    <ligand>
        <name>S-adenosyl-L-methionine</name>
        <dbReference type="ChEBI" id="CHEBI:59789"/>
    </ligand>
</feature>
<dbReference type="GO" id="GO:0070038">
    <property type="term" value="F:rRNA (pseudouridine-N3-)-methyltransferase activity"/>
    <property type="evidence" value="ECO:0007669"/>
    <property type="project" value="UniProtKB-UniRule"/>
</dbReference>
<comment type="similarity">
    <text evidence="5 6">Belongs to the RNA methyltransferase RlmH family.</text>
</comment>
<comment type="catalytic activity">
    <reaction evidence="6">
        <text>pseudouridine(1915) in 23S rRNA + S-adenosyl-L-methionine = N(3)-methylpseudouridine(1915) in 23S rRNA + S-adenosyl-L-homocysteine + H(+)</text>
        <dbReference type="Rhea" id="RHEA:42752"/>
        <dbReference type="Rhea" id="RHEA-COMP:10221"/>
        <dbReference type="Rhea" id="RHEA-COMP:10222"/>
        <dbReference type="ChEBI" id="CHEBI:15378"/>
        <dbReference type="ChEBI" id="CHEBI:57856"/>
        <dbReference type="ChEBI" id="CHEBI:59789"/>
        <dbReference type="ChEBI" id="CHEBI:65314"/>
        <dbReference type="ChEBI" id="CHEBI:74486"/>
        <dbReference type="EC" id="2.1.1.177"/>
    </reaction>
</comment>
<keyword evidence="2 6" id="KW-0489">Methyltransferase</keyword>
<keyword evidence="4 6" id="KW-0949">S-adenosyl-L-methionine</keyword>
<dbReference type="PIRSF" id="PIRSF004505">
    <property type="entry name" value="MT_bac"/>
    <property type="match status" value="1"/>
</dbReference>
<comment type="subunit">
    <text evidence="6">Homodimer.</text>
</comment>
<dbReference type="InterPro" id="IPR003742">
    <property type="entry name" value="RlmH-like"/>
</dbReference>
<dbReference type="InterPro" id="IPR029028">
    <property type="entry name" value="Alpha/beta_knot_MTases"/>
</dbReference>
<accession>A0A4V0HCH5</accession>
<evidence type="ECO:0000256" key="5">
    <source>
        <dbReference type="ARBA" id="ARBA00038303"/>
    </source>
</evidence>
<dbReference type="HAMAP" id="MF_00658">
    <property type="entry name" value="23SrRNA_methyltr_H"/>
    <property type="match status" value="1"/>
</dbReference>
<feature type="binding site" evidence="6">
    <location>
        <begin position="130"/>
        <end position="135"/>
    </location>
    <ligand>
        <name>S-adenosyl-L-methionine</name>
        <dbReference type="ChEBI" id="CHEBI:59789"/>
    </ligand>
</feature>
<dbReference type="EC" id="2.1.1.177" evidence="6"/>
<dbReference type="NCBIfam" id="TIGR00246">
    <property type="entry name" value="tRNA_RlmH_YbeA"/>
    <property type="match status" value="1"/>
</dbReference>
<dbReference type="InterPro" id="IPR029026">
    <property type="entry name" value="tRNA_m1G_MTases_N"/>
</dbReference>
<evidence type="ECO:0000313" key="8">
    <source>
        <dbReference type="Proteomes" id="UP000306241"/>
    </source>
</evidence>
<dbReference type="Pfam" id="PF02590">
    <property type="entry name" value="SPOUT_MTase"/>
    <property type="match status" value="1"/>
</dbReference>
<keyword evidence="3 6" id="KW-0808">Transferase</keyword>
<reference evidence="7 8" key="1">
    <citation type="submission" date="2019-05" db="EMBL/GenBank/DDBJ databases">
        <authorList>
            <consortium name="Pathogen Informatics"/>
        </authorList>
    </citation>
    <scope>NUCLEOTIDE SEQUENCE [LARGE SCALE GENOMIC DNA]</scope>
    <source>
        <strain evidence="7 8">NCTC10924</strain>
    </source>
</reference>
<evidence type="ECO:0000313" key="7">
    <source>
        <dbReference type="EMBL" id="VTT47240.1"/>
    </source>
</evidence>